<accession>A0A382GWT2</accession>
<dbReference type="EMBL" id="UINC01057867">
    <property type="protein sequence ID" value="SVB79500.1"/>
    <property type="molecule type" value="Genomic_DNA"/>
</dbReference>
<protein>
    <recommendedName>
        <fullName evidence="1">SGNH hydrolase-type esterase domain-containing protein</fullName>
    </recommendedName>
</protein>
<dbReference type="InterPro" id="IPR036514">
    <property type="entry name" value="SGNH_hydro_sf"/>
</dbReference>
<feature type="non-terminal residue" evidence="2">
    <location>
        <position position="145"/>
    </location>
</feature>
<feature type="domain" description="SGNH hydrolase-type esterase" evidence="1">
    <location>
        <begin position="33"/>
        <end position="140"/>
    </location>
</feature>
<evidence type="ECO:0000259" key="1">
    <source>
        <dbReference type="Pfam" id="PF13472"/>
    </source>
</evidence>
<dbReference type="InterPro" id="IPR051532">
    <property type="entry name" value="Ester_Hydrolysis_Enzymes"/>
</dbReference>
<proteinExistence type="predicted"/>
<dbReference type="Pfam" id="PF13472">
    <property type="entry name" value="Lipase_GDSL_2"/>
    <property type="match status" value="1"/>
</dbReference>
<dbReference type="AlphaFoldDB" id="A0A382GWT2"/>
<dbReference type="PANTHER" id="PTHR30383:SF24">
    <property type="entry name" value="THIOESTERASE 1_PROTEASE 1_LYSOPHOSPHOLIPASE L1"/>
    <property type="match status" value="1"/>
</dbReference>
<dbReference type="GO" id="GO:0004622">
    <property type="term" value="F:phosphatidylcholine lysophospholipase activity"/>
    <property type="evidence" value="ECO:0007669"/>
    <property type="project" value="TreeGrafter"/>
</dbReference>
<dbReference type="SUPFAM" id="SSF52266">
    <property type="entry name" value="SGNH hydrolase"/>
    <property type="match status" value="1"/>
</dbReference>
<gene>
    <name evidence="2" type="ORF">METZ01_LOCUS232354</name>
</gene>
<organism evidence="2">
    <name type="scientific">marine metagenome</name>
    <dbReference type="NCBI Taxonomy" id="408172"/>
    <lineage>
        <taxon>unclassified sequences</taxon>
        <taxon>metagenomes</taxon>
        <taxon>ecological metagenomes</taxon>
    </lineage>
</organism>
<dbReference type="PROSITE" id="PS01098">
    <property type="entry name" value="LIPASE_GDSL_SER"/>
    <property type="match status" value="1"/>
</dbReference>
<dbReference type="Gene3D" id="3.40.50.1110">
    <property type="entry name" value="SGNH hydrolase"/>
    <property type="match status" value="1"/>
</dbReference>
<dbReference type="InterPro" id="IPR013830">
    <property type="entry name" value="SGNH_hydro"/>
</dbReference>
<dbReference type="GO" id="GO:0006629">
    <property type="term" value="P:lipid metabolic process"/>
    <property type="evidence" value="ECO:0007669"/>
    <property type="project" value="InterPro"/>
</dbReference>
<dbReference type="PANTHER" id="PTHR30383">
    <property type="entry name" value="THIOESTERASE 1/PROTEASE 1/LYSOPHOSPHOLIPASE L1"/>
    <property type="match status" value="1"/>
</dbReference>
<reference evidence="2" key="1">
    <citation type="submission" date="2018-05" db="EMBL/GenBank/DDBJ databases">
        <authorList>
            <person name="Lanie J.A."/>
            <person name="Ng W.-L."/>
            <person name="Kazmierczak K.M."/>
            <person name="Andrzejewski T.M."/>
            <person name="Davidsen T.M."/>
            <person name="Wayne K.J."/>
            <person name="Tettelin H."/>
            <person name="Glass J.I."/>
            <person name="Rusch D."/>
            <person name="Podicherti R."/>
            <person name="Tsui H.-C.T."/>
            <person name="Winkler M.E."/>
        </authorList>
    </citation>
    <scope>NUCLEOTIDE SEQUENCE</scope>
</reference>
<sequence>MFRRLFFVIVLAVASTATHASISNSDDSTILIIGDSLSAGLGVAYSQAWPSLLQDRLNKDGFSIQVVNAGISGDTTTGGAERLPNLLKKYSPNIVVIELGGNDGLRGTSINSIESNLRSMIELTLDHDAKILLIGMQLPPNYGNA</sequence>
<dbReference type="InterPro" id="IPR008265">
    <property type="entry name" value="Lipase_GDSL_AS"/>
</dbReference>
<evidence type="ECO:0000313" key="2">
    <source>
        <dbReference type="EMBL" id="SVB79500.1"/>
    </source>
</evidence>
<name>A0A382GWT2_9ZZZZ</name>